<accession>A0A975D036</accession>
<gene>
    <name evidence="2" type="ORF">HRJ34_17880</name>
</gene>
<protein>
    <submittedName>
        <fullName evidence="2">Uncharacterized protein</fullName>
    </submittedName>
</protein>
<evidence type="ECO:0000256" key="1">
    <source>
        <dbReference type="SAM" id="MobiDB-lite"/>
    </source>
</evidence>
<evidence type="ECO:0000313" key="3">
    <source>
        <dbReference type="Proteomes" id="UP000664914"/>
    </source>
</evidence>
<reference evidence="2" key="2">
    <citation type="submission" date="2021-04" db="EMBL/GenBank/DDBJ databases">
        <title>Isolation and genomic analysis of the ibuprofen-degrading bacterium Sphingomonas strain MPO218.</title>
        <authorList>
            <person name="Aulestia M."/>
            <person name="Flores A."/>
            <person name="Mangas E.L."/>
            <person name="Perez-Pulido A.J."/>
            <person name="Santero E."/>
            <person name="Camacho E.M."/>
        </authorList>
    </citation>
    <scope>NUCLEOTIDE SEQUENCE</scope>
    <source>
        <strain evidence="2">MPO218</strain>
    </source>
</reference>
<organism evidence="2 3">
    <name type="scientific">Rhizorhabdus wittichii</name>
    <dbReference type="NCBI Taxonomy" id="160791"/>
    <lineage>
        <taxon>Bacteria</taxon>
        <taxon>Pseudomonadati</taxon>
        <taxon>Pseudomonadota</taxon>
        <taxon>Alphaproteobacteria</taxon>
        <taxon>Sphingomonadales</taxon>
        <taxon>Sphingomonadaceae</taxon>
        <taxon>Rhizorhabdus</taxon>
    </lineage>
</organism>
<proteinExistence type="predicted"/>
<dbReference type="Proteomes" id="UP000664914">
    <property type="component" value="Chromosome"/>
</dbReference>
<dbReference type="AlphaFoldDB" id="A0A975D036"/>
<feature type="compositionally biased region" description="Basic and acidic residues" evidence="1">
    <location>
        <begin position="62"/>
        <end position="82"/>
    </location>
</feature>
<reference evidence="2" key="1">
    <citation type="submission" date="2020-07" db="EMBL/GenBank/DDBJ databases">
        <authorList>
            <person name="Camacho E."/>
        </authorList>
    </citation>
    <scope>NUCLEOTIDE SEQUENCE</scope>
    <source>
        <strain evidence="2">MPO218</strain>
    </source>
</reference>
<dbReference type="EMBL" id="CP059319">
    <property type="protein sequence ID" value="QTH20213.1"/>
    <property type="molecule type" value="Genomic_DNA"/>
</dbReference>
<name>A0A975D036_9SPHN</name>
<evidence type="ECO:0000313" key="2">
    <source>
        <dbReference type="EMBL" id="QTH20213.1"/>
    </source>
</evidence>
<feature type="region of interest" description="Disordered" evidence="1">
    <location>
        <begin position="62"/>
        <end position="91"/>
    </location>
</feature>
<sequence>MQMSALEILVNQLYQKALTGDEKAINLLLKLVEKANLATLEGRTGEPIRIIVEGGLPEIERISYDPADDDSKAPDGEKRCKEDDDPEETAV</sequence>